<name>A0A0F9TA13_9ZZZZ</name>
<gene>
    <name evidence="2" type="ORF">LCGC14_0754730</name>
</gene>
<comment type="caution">
    <text evidence="2">The sequence shown here is derived from an EMBL/GenBank/DDBJ whole genome shotgun (WGS) entry which is preliminary data.</text>
</comment>
<dbReference type="EMBL" id="LAZR01001838">
    <property type="protein sequence ID" value="KKN38328.1"/>
    <property type="molecule type" value="Genomic_DNA"/>
</dbReference>
<feature type="region of interest" description="Disordered" evidence="1">
    <location>
        <begin position="370"/>
        <end position="394"/>
    </location>
</feature>
<feature type="region of interest" description="Disordered" evidence="1">
    <location>
        <begin position="97"/>
        <end position="149"/>
    </location>
</feature>
<proteinExistence type="predicted"/>
<evidence type="ECO:0000256" key="1">
    <source>
        <dbReference type="SAM" id="MobiDB-lite"/>
    </source>
</evidence>
<protein>
    <submittedName>
        <fullName evidence="2">Uncharacterized protein</fullName>
    </submittedName>
</protein>
<evidence type="ECO:0000313" key="2">
    <source>
        <dbReference type="EMBL" id="KKN38328.1"/>
    </source>
</evidence>
<dbReference type="AlphaFoldDB" id="A0A0F9TA13"/>
<organism evidence="2">
    <name type="scientific">marine sediment metagenome</name>
    <dbReference type="NCBI Taxonomy" id="412755"/>
    <lineage>
        <taxon>unclassified sequences</taxon>
        <taxon>metagenomes</taxon>
        <taxon>ecological metagenomes</taxon>
    </lineage>
</organism>
<reference evidence="2" key="1">
    <citation type="journal article" date="2015" name="Nature">
        <title>Complex archaea that bridge the gap between prokaryotes and eukaryotes.</title>
        <authorList>
            <person name="Spang A."/>
            <person name="Saw J.H."/>
            <person name="Jorgensen S.L."/>
            <person name="Zaremba-Niedzwiedzka K."/>
            <person name="Martijn J."/>
            <person name="Lind A.E."/>
            <person name="van Eijk R."/>
            <person name="Schleper C."/>
            <person name="Guy L."/>
            <person name="Ettema T.J."/>
        </authorList>
    </citation>
    <scope>NUCLEOTIDE SEQUENCE</scope>
</reference>
<sequence length="394" mass="42809">MNPLLLGGAFVAAVVSYVMLKDEKKDCFDADMSPEELAMAKSLLRPETGGEQLDKLIKRTRHMRVAAKIAKTKYPKLSACLNERAAELEAVIRKTAGDVKKKKAAPPPKAAPKKPAVQKGAVPSPTPAAPGATMGDTTPGLGTFGLPAKHGPAREDKILALVAEGRLRPFKWKAVDCSREGIKCTVWVLDDALALGDAEKFVRFNVQHDTADKIGVALGGHYLPTTRIMDLAWQQADVVLRPHPRPITSTTEGMYRHSLSVERERKGRTGLVRPVGKAWVTSNLIQRKPPKAPSRPLKDRAVNFGWHSAKASGKSPAGLPVIQSMSTWHSVPHVDYSQVVYLVNKTAEVNGKKMPLAELLQHPELSKAVSDEGPLWRTRHPRVPETPGGPLALA</sequence>
<accession>A0A0F9TA13</accession>